<comment type="caution">
    <text evidence="6">The sequence shown here is derived from an EMBL/GenBank/DDBJ whole genome shotgun (WGS) entry which is preliminary data.</text>
</comment>
<name>A0AAV1QA70_SCOSC</name>
<evidence type="ECO:0000256" key="2">
    <source>
        <dbReference type="ARBA" id="ARBA00022525"/>
    </source>
</evidence>
<dbReference type="PANTHER" id="PTHR11967:SF2">
    <property type="entry name" value="ALPHA-1-ACID GLYCOPROTEIN 1"/>
    <property type="match status" value="1"/>
</dbReference>
<keyword evidence="7" id="KW-1185">Reference proteome</keyword>
<dbReference type="Proteomes" id="UP001314229">
    <property type="component" value="Unassembled WGS sequence"/>
</dbReference>
<organism evidence="6 7">
    <name type="scientific">Scomber scombrus</name>
    <name type="common">Atlantic mackerel</name>
    <name type="synonym">Scomber vernalis</name>
    <dbReference type="NCBI Taxonomy" id="13677"/>
    <lineage>
        <taxon>Eukaryota</taxon>
        <taxon>Metazoa</taxon>
        <taxon>Chordata</taxon>
        <taxon>Craniata</taxon>
        <taxon>Vertebrata</taxon>
        <taxon>Euteleostomi</taxon>
        <taxon>Actinopterygii</taxon>
        <taxon>Neopterygii</taxon>
        <taxon>Teleostei</taxon>
        <taxon>Neoteleostei</taxon>
        <taxon>Acanthomorphata</taxon>
        <taxon>Pelagiaria</taxon>
        <taxon>Scombriformes</taxon>
        <taxon>Scombridae</taxon>
        <taxon>Scomber</taxon>
    </lineage>
</organism>
<reference evidence="6 7" key="1">
    <citation type="submission" date="2024-01" db="EMBL/GenBank/DDBJ databases">
        <authorList>
            <person name="Alioto T."/>
            <person name="Alioto T."/>
            <person name="Gomez Garrido J."/>
        </authorList>
    </citation>
    <scope>NUCLEOTIDE SEQUENCE [LARGE SCALE GENOMIC DNA]</scope>
</reference>
<dbReference type="Gene3D" id="2.40.128.20">
    <property type="match status" value="1"/>
</dbReference>
<keyword evidence="2" id="KW-0964">Secreted</keyword>
<evidence type="ECO:0000256" key="5">
    <source>
        <dbReference type="SAM" id="SignalP"/>
    </source>
</evidence>
<feature type="signal peptide" evidence="5">
    <location>
        <begin position="1"/>
        <end position="19"/>
    </location>
</feature>
<dbReference type="InterPro" id="IPR012674">
    <property type="entry name" value="Calycin"/>
</dbReference>
<sequence length="195" mass="21741">MCFLSKALALALLLTLTTAALTPEECANLKKTLSADELHTISGKWILHEFYVLSEVEYTGQPMKETNSSWIEFNPADNNQTFIAKQRFMVNEMCIRYSIHLTVVGNTLQSAASSPSSASFLKTCDDCLLAHFSNSGGIGTNLLLLYAKTEKVPQKDQEEVREQAKCLGFQQPPLFTYTQAELCPEQSETTKETEE</sequence>
<dbReference type="GO" id="GO:0005576">
    <property type="term" value="C:extracellular region"/>
    <property type="evidence" value="ECO:0007669"/>
    <property type="project" value="UniProtKB-SubCell"/>
</dbReference>
<dbReference type="EMBL" id="CAWUFR010000669">
    <property type="protein sequence ID" value="CAK6980290.1"/>
    <property type="molecule type" value="Genomic_DNA"/>
</dbReference>
<evidence type="ECO:0000313" key="7">
    <source>
        <dbReference type="Proteomes" id="UP001314229"/>
    </source>
</evidence>
<evidence type="ECO:0000313" key="6">
    <source>
        <dbReference type="EMBL" id="CAK6980290.1"/>
    </source>
</evidence>
<dbReference type="SUPFAM" id="SSF50814">
    <property type="entry name" value="Lipocalins"/>
    <property type="match status" value="1"/>
</dbReference>
<evidence type="ECO:0000256" key="4">
    <source>
        <dbReference type="ARBA" id="ARBA00023180"/>
    </source>
</evidence>
<evidence type="ECO:0000256" key="3">
    <source>
        <dbReference type="ARBA" id="ARBA00022729"/>
    </source>
</evidence>
<dbReference type="AlphaFoldDB" id="A0AAV1QA70"/>
<keyword evidence="3 5" id="KW-0732">Signal</keyword>
<evidence type="ECO:0000256" key="1">
    <source>
        <dbReference type="ARBA" id="ARBA00004613"/>
    </source>
</evidence>
<feature type="chain" id="PRO_5043886488" description="Apolipoprotein M" evidence="5">
    <location>
        <begin position="20"/>
        <end position="195"/>
    </location>
</feature>
<accession>A0AAV1QA70</accession>
<dbReference type="PANTHER" id="PTHR11967">
    <property type="entry name" value="ALPHA-1-ACID GLYCOPROTEIN"/>
    <property type="match status" value="1"/>
</dbReference>
<protein>
    <recommendedName>
        <fullName evidence="8">Apolipoprotein M</fullName>
    </recommendedName>
</protein>
<gene>
    <name evidence="6" type="ORF">FSCOSCO3_A037951</name>
</gene>
<proteinExistence type="predicted"/>
<evidence type="ECO:0008006" key="8">
    <source>
        <dbReference type="Google" id="ProtNLM"/>
    </source>
</evidence>
<comment type="subcellular location">
    <subcellularLocation>
        <location evidence="1">Secreted</location>
    </subcellularLocation>
</comment>
<keyword evidence="4" id="KW-0325">Glycoprotein</keyword>